<reference evidence="1 2" key="1">
    <citation type="journal article" date="2019" name="Nat. Ecol. Evol.">
        <title>Megaphylogeny resolves global patterns of mushroom evolution.</title>
        <authorList>
            <person name="Varga T."/>
            <person name="Krizsan K."/>
            <person name="Foldi C."/>
            <person name="Dima B."/>
            <person name="Sanchez-Garcia M."/>
            <person name="Sanchez-Ramirez S."/>
            <person name="Szollosi G.J."/>
            <person name="Szarkandi J.G."/>
            <person name="Papp V."/>
            <person name="Albert L."/>
            <person name="Andreopoulos W."/>
            <person name="Angelini C."/>
            <person name="Antonin V."/>
            <person name="Barry K.W."/>
            <person name="Bougher N.L."/>
            <person name="Buchanan P."/>
            <person name="Buyck B."/>
            <person name="Bense V."/>
            <person name="Catcheside P."/>
            <person name="Chovatia M."/>
            <person name="Cooper J."/>
            <person name="Damon W."/>
            <person name="Desjardin D."/>
            <person name="Finy P."/>
            <person name="Geml J."/>
            <person name="Haridas S."/>
            <person name="Hughes K."/>
            <person name="Justo A."/>
            <person name="Karasinski D."/>
            <person name="Kautmanova I."/>
            <person name="Kiss B."/>
            <person name="Kocsube S."/>
            <person name="Kotiranta H."/>
            <person name="LaButti K.M."/>
            <person name="Lechner B.E."/>
            <person name="Liimatainen K."/>
            <person name="Lipzen A."/>
            <person name="Lukacs Z."/>
            <person name="Mihaltcheva S."/>
            <person name="Morgado L.N."/>
            <person name="Niskanen T."/>
            <person name="Noordeloos M.E."/>
            <person name="Ohm R.A."/>
            <person name="Ortiz-Santana B."/>
            <person name="Ovrebo C."/>
            <person name="Racz N."/>
            <person name="Riley R."/>
            <person name="Savchenko A."/>
            <person name="Shiryaev A."/>
            <person name="Soop K."/>
            <person name="Spirin V."/>
            <person name="Szebenyi C."/>
            <person name="Tomsovsky M."/>
            <person name="Tulloss R.E."/>
            <person name="Uehling J."/>
            <person name="Grigoriev I.V."/>
            <person name="Vagvolgyi C."/>
            <person name="Papp T."/>
            <person name="Martin F.M."/>
            <person name="Miettinen O."/>
            <person name="Hibbett D.S."/>
            <person name="Nagy L.G."/>
        </authorList>
    </citation>
    <scope>NUCLEOTIDE SEQUENCE [LARGE SCALE GENOMIC DNA]</scope>
    <source>
        <strain evidence="1 2">NL-1719</strain>
    </source>
</reference>
<evidence type="ECO:0000313" key="1">
    <source>
        <dbReference type="EMBL" id="TFK76038.1"/>
    </source>
</evidence>
<name>A0ACD3BDE4_9AGAR</name>
<keyword evidence="2" id="KW-1185">Reference proteome</keyword>
<gene>
    <name evidence="1" type="ORF">BDN72DRAFT_831481</name>
</gene>
<dbReference type="EMBL" id="ML208261">
    <property type="protein sequence ID" value="TFK76038.1"/>
    <property type="molecule type" value="Genomic_DNA"/>
</dbReference>
<sequence>MTTDNASAESNPTYLYKLVHHADPPSDPLPECLPLSRLDQDSGFIHLSTAHQIPGTLKHFFTKDPRVFVLKIAFQNVAKDIRWENPNATVCGDRPGEGLFPHLYNGGRLGHAEIESVATWENGEDGWDKALEGANAWLVY</sequence>
<accession>A0ACD3BDE4</accession>
<evidence type="ECO:0000313" key="2">
    <source>
        <dbReference type="Proteomes" id="UP000308600"/>
    </source>
</evidence>
<proteinExistence type="predicted"/>
<organism evidence="1 2">
    <name type="scientific">Pluteus cervinus</name>
    <dbReference type="NCBI Taxonomy" id="181527"/>
    <lineage>
        <taxon>Eukaryota</taxon>
        <taxon>Fungi</taxon>
        <taxon>Dikarya</taxon>
        <taxon>Basidiomycota</taxon>
        <taxon>Agaricomycotina</taxon>
        <taxon>Agaricomycetes</taxon>
        <taxon>Agaricomycetidae</taxon>
        <taxon>Agaricales</taxon>
        <taxon>Pluteineae</taxon>
        <taxon>Pluteaceae</taxon>
        <taxon>Pluteus</taxon>
    </lineage>
</organism>
<dbReference type="Proteomes" id="UP000308600">
    <property type="component" value="Unassembled WGS sequence"/>
</dbReference>
<protein>
    <submittedName>
        <fullName evidence="1">Uncharacterized protein</fullName>
    </submittedName>
</protein>